<proteinExistence type="predicted"/>
<dbReference type="AlphaFoldDB" id="A0A1Y1K940"/>
<name>A0A1Y1K940_PHOPY</name>
<dbReference type="EMBL" id="GEZM01091908">
    <property type="protein sequence ID" value="JAV56710.1"/>
    <property type="molecule type" value="Transcribed_RNA"/>
</dbReference>
<protein>
    <submittedName>
        <fullName evidence="1">Uncharacterized protein</fullName>
    </submittedName>
</protein>
<accession>A0A1Y1K940</accession>
<dbReference type="PANTHER" id="PTHR33480:SF1">
    <property type="entry name" value="TYR RECOMBINASE DOMAIN-CONTAINING PROTEIN"/>
    <property type="match status" value="1"/>
</dbReference>
<sequence length="175" mass="20533">MKLSKDDSKRQQLLKQVLDEGNFLYNSSNHIVIPHHRSHHKESTKENYIPCPFCKGFYSKRNLRNHLNLNCKSKPNHQHRIQNVQAASRATLPQIHPHASKVIREQIYPKLSNDEITRIVCNDAHIIEFVNLMAIKYSNSTHHQAMIRSILIEMKKRDDKITNILFLNRTILILL</sequence>
<dbReference type="PANTHER" id="PTHR33480">
    <property type="entry name" value="SET DOMAIN-CONTAINING PROTEIN-RELATED"/>
    <property type="match status" value="1"/>
</dbReference>
<reference evidence="1" key="1">
    <citation type="journal article" date="2016" name="Sci. Rep.">
        <title>Molecular characterization of firefly nuptial gifts: a multi-omics approach sheds light on postcopulatory sexual selection.</title>
        <authorList>
            <person name="Al-Wathiqui N."/>
            <person name="Fallon T.R."/>
            <person name="South A."/>
            <person name="Weng J.K."/>
            <person name="Lewis S.M."/>
        </authorList>
    </citation>
    <scope>NUCLEOTIDE SEQUENCE</scope>
</reference>
<organism evidence="1">
    <name type="scientific">Photinus pyralis</name>
    <name type="common">Common eastern firefly</name>
    <name type="synonym">Lampyris pyralis</name>
    <dbReference type="NCBI Taxonomy" id="7054"/>
    <lineage>
        <taxon>Eukaryota</taxon>
        <taxon>Metazoa</taxon>
        <taxon>Ecdysozoa</taxon>
        <taxon>Arthropoda</taxon>
        <taxon>Hexapoda</taxon>
        <taxon>Insecta</taxon>
        <taxon>Pterygota</taxon>
        <taxon>Neoptera</taxon>
        <taxon>Endopterygota</taxon>
        <taxon>Coleoptera</taxon>
        <taxon>Polyphaga</taxon>
        <taxon>Elateriformia</taxon>
        <taxon>Elateroidea</taxon>
        <taxon>Lampyridae</taxon>
        <taxon>Lampyrinae</taxon>
        <taxon>Photinus</taxon>
    </lineage>
</organism>
<evidence type="ECO:0000313" key="1">
    <source>
        <dbReference type="EMBL" id="JAV56710.1"/>
    </source>
</evidence>